<sequence length="130" mass="15342">MIGEIQAGSYSENLQETPPELKHEKGCYVDRIKEVIPFEGFSVLPRECMRIDCNVTQITYNTIVFKGAYKHTKKETSSSVSSLKRRRGRPKKRWRDDFKVHREDWFEVAQDRKTWKDLGEAFAQQWDTVV</sequence>
<dbReference type="Proteomes" id="UP001154114">
    <property type="component" value="Chromosome 7"/>
</dbReference>
<reference evidence="2" key="1">
    <citation type="submission" date="2021-12" db="EMBL/GenBank/DDBJ databases">
        <authorList>
            <person name="King R."/>
        </authorList>
    </citation>
    <scope>NUCLEOTIDE SEQUENCE</scope>
</reference>
<feature type="region of interest" description="Disordered" evidence="1">
    <location>
        <begin position="72"/>
        <end position="93"/>
    </location>
</feature>
<accession>A0A9N8KRF3</accession>
<evidence type="ECO:0000256" key="1">
    <source>
        <dbReference type="SAM" id="MobiDB-lite"/>
    </source>
</evidence>
<organism evidence="2 3">
    <name type="scientific">Chrysodeixis includens</name>
    <name type="common">Soybean looper</name>
    <name type="synonym">Pseudoplusia includens</name>
    <dbReference type="NCBI Taxonomy" id="689277"/>
    <lineage>
        <taxon>Eukaryota</taxon>
        <taxon>Metazoa</taxon>
        <taxon>Ecdysozoa</taxon>
        <taxon>Arthropoda</taxon>
        <taxon>Hexapoda</taxon>
        <taxon>Insecta</taxon>
        <taxon>Pterygota</taxon>
        <taxon>Neoptera</taxon>
        <taxon>Endopterygota</taxon>
        <taxon>Lepidoptera</taxon>
        <taxon>Glossata</taxon>
        <taxon>Ditrysia</taxon>
        <taxon>Noctuoidea</taxon>
        <taxon>Noctuidae</taxon>
        <taxon>Plusiinae</taxon>
        <taxon>Chrysodeixis</taxon>
    </lineage>
</organism>
<name>A0A9N8KRF3_CHRIL</name>
<proteinExistence type="predicted"/>
<evidence type="ECO:0000313" key="3">
    <source>
        <dbReference type="Proteomes" id="UP001154114"/>
    </source>
</evidence>
<feature type="compositionally biased region" description="Basic residues" evidence="1">
    <location>
        <begin position="83"/>
        <end position="93"/>
    </location>
</feature>
<keyword evidence="3" id="KW-1185">Reference proteome</keyword>
<evidence type="ECO:0000313" key="2">
    <source>
        <dbReference type="EMBL" id="CAD0197919.1"/>
    </source>
</evidence>
<dbReference type="AlphaFoldDB" id="A0A9N8KRF3"/>
<gene>
    <name evidence="2" type="ORF">CINC_LOCUS12197</name>
</gene>
<protein>
    <submittedName>
        <fullName evidence="2">Uncharacterized protein</fullName>
    </submittedName>
</protein>
<dbReference type="EMBL" id="LR824010">
    <property type="protein sequence ID" value="CAD0197919.1"/>
    <property type="molecule type" value="Genomic_DNA"/>
</dbReference>
<dbReference type="OrthoDB" id="7462262at2759"/>